<evidence type="ECO:0000259" key="1">
    <source>
        <dbReference type="PROSITE" id="PS50994"/>
    </source>
</evidence>
<reference evidence="3" key="1">
    <citation type="submission" date="2017-09" db="EMBL/GenBank/DDBJ databases">
        <title>Depth-based differentiation of microbial function through sediment-hosted aquifers and enrichment of novel symbionts in the deep terrestrial subsurface.</title>
        <authorList>
            <person name="Probst A.J."/>
            <person name="Ladd B."/>
            <person name="Jarett J.K."/>
            <person name="Geller-Mcgrath D.E."/>
            <person name="Sieber C.M.K."/>
            <person name="Emerson J.B."/>
            <person name="Anantharaman K."/>
            <person name="Thomas B.C."/>
            <person name="Malmstrom R."/>
            <person name="Stieglmeier M."/>
            <person name="Klingl A."/>
            <person name="Woyke T."/>
            <person name="Ryan C.M."/>
            <person name="Banfield J.F."/>
        </authorList>
    </citation>
    <scope>NUCLEOTIDE SEQUENCE [LARGE SCALE GENOMIC DNA]</scope>
</reference>
<dbReference type="SUPFAM" id="SSF53098">
    <property type="entry name" value="Ribonuclease H-like"/>
    <property type="match status" value="1"/>
</dbReference>
<accession>A0A2M8KBZ7</accession>
<dbReference type="SUPFAM" id="SSF46689">
    <property type="entry name" value="Homeodomain-like"/>
    <property type="match status" value="1"/>
</dbReference>
<dbReference type="GO" id="GO:0003676">
    <property type="term" value="F:nucleic acid binding"/>
    <property type="evidence" value="ECO:0007669"/>
    <property type="project" value="InterPro"/>
</dbReference>
<dbReference type="InterPro" id="IPR012337">
    <property type="entry name" value="RNaseH-like_sf"/>
</dbReference>
<dbReference type="PANTHER" id="PTHR35004:SF7">
    <property type="entry name" value="INTEGRASE PROTEIN"/>
    <property type="match status" value="1"/>
</dbReference>
<dbReference type="InterPro" id="IPR001584">
    <property type="entry name" value="Integrase_cat-core"/>
</dbReference>
<dbReference type="GO" id="GO:0015074">
    <property type="term" value="P:DNA integration"/>
    <property type="evidence" value="ECO:0007669"/>
    <property type="project" value="InterPro"/>
</dbReference>
<dbReference type="Proteomes" id="UP000231648">
    <property type="component" value="Unassembled WGS sequence"/>
</dbReference>
<dbReference type="InterPro" id="IPR055247">
    <property type="entry name" value="InsJ-like_HTH"/>
</dbReference>
<dbReference type="Gene3D" id="3.30.420.10">
    <property type="entry name" value="Ribonuclease H-like superfamily/Ribonuclease H"/>
    <property type="match status" value="1"/>
</dbReference>
<dbReference type="EMBL" id="PFDX01000026">
    <property type="protein sequence ID" value="PJE57425.1"/>
    <property type="molecule type" value="Genomic_DNA"/>
</dbReference>
<organism evidence="2 3">
    <name type="scientific">Candidatus Portnoybacteria bacterium CG10_big_fil_rev_8_21_14_0_10_38_18</name>
    <dbReference type="NCBI Taxonomy" id="1974813"/>
    <lineage>
        <taxon>Bacteria</taxon>
        <taxon>Candidatus Portnoyibacteriota</taxon>
    </lineage>
</organism>
<sequence>MAPIGIGVNFKRYSPHTFGPFRCKLGDMAKTLPNSAEEERLHWIKPFIDAKRSLKEISEISPFSYRTLKRWVAEYRKYGIVGLMPKSRKPHHHPNEYPQWLIDKIRKLRTETKLGPDVLTILLKRENINASHSGIGKLLKREHLSKQKRRIQKKKKWVPKTTYPGDLIEIDVVYTRKFKGNWLYQYTAIDNCTRWKYSWTTLEQSNRTAVVFLEKVINNFPFKIKAIKTDNASIFTNRYTGYQKSADPMNPRLHIFDKTSLRCGIIHYLIDPGKPQQNGKVERSHRTDRERFWNNIQFNNLKELKQKQQEYLRWYNTKCPHLGIHGLTPEEKLLSLQGTNVRV</sequence>
<dbReference type="PROSITE" id="PS50994">
    <property type="entry name" value="INTEGRASE"/>
    <property type="match status" value="1"/>
</dbReference>
<comment type="caution">
    <text evidence="2">The sequence shown here is derived from an EMBL/GenBank/DDBJ whole genome shotgun (WGS) entry which is preliminary data.</text>
</comment>
<dbReference type="PANTHER" id="PTHR35004">
    <property type="entry name" value="TRANSPOSASE RV3428C-RELATED"/>
    <property type="match status" value="1"/>
</dbReference>
<proteinExistence type="predicted"/>
<evidence type="ECO:0000313" key="2">
    <source>
        <dbReference type="EMBL" id="PJE57425.1"/>
    </source>
</evidence>
<dbReference type="AlphaFoldDB" id="A0A2M8KBZ7"/>
<dbReference type="Pfam" id="PF13683">
    <property type="entry name" value="rve_3"/>
    <property type="match status" value="1"/>
</dbReference>
<name>A0A2M8KBZ7_9BACT</name>
<evidence type="ECO:0000313" key="3">
    <source>
        <dbReference type="Proteomes" id="UP000231648"/>
    </source>
</evidence>
<dbReference type="InterPro" id="IPR009057">
    <property type="entry name" value="Homeodomain-like_sf"/>
</dbReference>
<protein>
    <recommendedName>
        <fullName evidence="1">Integrase catalytic domain-containing protein</fullName>
    </recommendedName>
</protein>
<gene>
    <name evidence="2" type="ORF">COU82_02135</name>
</gene>
<dbReference type="Pfam" id="PF13518">
    <property type="entry name" value="HTH_28"/>
    <property type="match status" value="1"/>
</dbReference>
<dbReference type="InterPro" id="IPR036397">
    <property type="entry name" value="RNaseH_sf"/>
</dbReference>
<feature type="domain" description="Integrase catalytic" evidence="1">
    <location>
        <begin position="160"/>
        <end position="337"/>
    </location>
</feature>